<dbReference type="GO" id="GO:0016787">
    <property type="term" value="F:hydrolase activity"/>
    <property type="evidence" value="ECO:0007669"/>
    <property type="project" value="UniProtKB-KW"/>
</dbReference>
<protein>
    <submittedName>
        <fullName evidence="1">Alpha/beta hydrolase</fullName>
    </submittedName>
</protein>
<dbReference type="InterPro" id="IPR010297">
    <property type="entry name" value="DUF900_hydrolase"/>
</dbReference>
<accession>A0ABX8AVT8</accession>
<dbReference type="Proteomes" id="UP000680706">
    <property type="component" value="Chromosome"/>
</dbReference>
<dbReference type="RefSeq" id="WP_075699007.1">
    <property type="nucleotide sequence ID" value="NZ_CP074126.1"/>
</dbReference>
<gene>
    <name evidence="1" type="ORF">KGB56_08335</name>
</gene>
<sequence>MLFITNRIPKQGMKSIAGRDFEFDLENNNVANSVFYCKVNKTGRATEVMSGNFLTEVRDSGYEQVLLYCHGFSNMPEDIFKRAMTLQSLFDNKQNKHVLVIPMIWPCDNDKGVVKDYWDDQRAADSSAFAFARVFDRFLTWQGSTESKTNDIPCLMRINILAHSMGARVYRGALESWEKNSLKDGVPFLFRNSFLMAADIVNEALEKGKSGELITHASKNVVVYHASDDLALRASKAANLKNGVASRRLGHTGPEDLRKVSKNVFSIDCDEVNSVYDFPKGHSYFASDKEGEEGGEVFKHMLQCITAGRVFPDDPNKKTHILQQP</sequence>
<keyword evidence="1" id="KW-0378">Hydrolase</keyword>
<dbReference type="Pfam" id="PF05990">
    <property type="entry name" value="DUF900"/>
    <property type="match status" value="1"/>
</dbReference>
<evidence type="ECO:0000313" key="1">
    <source>
        <dbReference type="EMBL" id="QUS57386.1"/>
    </source>
</evidence>
<dbReference type="EMBL" id="CP074126">
    <property type="protein sequence ID" value="QUS57386.1"/>
    <property type="molecule type" value="Genomic_DNA"/>
</dbReference>
<reference evidence="1 2" key="1">
    <citation type="journal article" date="2021" name="Angew. Chem. Int. Ed. Engl.">
        <title>A novel family of nonribosomal peptides modulate collective behavior in Pseudovibrio bacteria isolated from marine sponges.</title>
        <authorList>
            <person name="Ioca L.P."/>
            <person name="Dai Y."/>
            <person name="Kunakom S."/>
            <person name="Diaz-Espinosa J."/>
            <person name="Krunic A."/>
            <person name="Crnkovic C.M."/>
            <person name="Orjala J."/>
            <person name="Sanchez L.M."/>
            <person name="Ferreira A.G."/>
            <person name="Berlinck R.G.S."/>
            <person name="Eustaquio A.S."/>
        </authorList>
    </citation>
    <scope>NUCLEOTIDE SEQUENCE [LARGE SCALE GENOMIC DNA]</scope>
    <source>
        <strain evidence="1 2">Ab134</strain>
    </source>
</reference>
<organism evidence="1 2">
    <name type="scientific">Pseudovibrio brasiliensis</name>
    <dbReference type="NCBI Taxonomy" id="1898042"/>
    <lineage>
        <taxon>Bacteria</taxon>
        <taxon>Pseudomonadati</taxon>
        <taxon>Pseudomonadota</taxon>
        <taxon>Alphaproteobacteria</taxon>
        <taxon>Hyphomicrobiales</taxon>
        <taxon>Stappiaceae</taxon>
        <taxon>Pseudovibrio</taxon>
    </lineage>
</organism>
<evidence type="ECO:0000313" key="2">
    <source>
        <dbReference type="Proteomes" id="UP000680706"/>
    </source>
</evidence>
<keyword evidence="2" id="KW-1185">Reference proteome</keyword>
<name>A0ABX8AVT8_9HYPH</name>
<proteinExistence type="predicted"/>